<dbReference type="EMBL" id="AP028056">
    <property type="protein sequence ID" value="BEH02233.1"/>
    <property type="molecule type" value="Genomic_DNA"/>
</dbReference>
<evidence type="ECO:0000313" key="2">
    <source>
        <dbReference type="Proteomes" id="UP001431656"/>
    </source>
</evidence>
<accession>A0AAN0MGG1</accession>
<sequence>MPAVRVAQAQIAPFRAAVLHLEKPRKAQASSYLINVMKICAARSAIGWYLGSGRGILNYTVDSGGPPGLPMRDRRPGFASQGVGARAPVFLALIRYADAIRGNNSPVTVVLLTN</sequence>
<dbReference type="AlphaFoldDB" id="A0AAN0MGG1"/>
<evidence type="ECO:0000313" key="1">
    <source>
        <dbReference type="EMBL" id="BEH02233.1"/>
    </source>
</evidence>
<protein>
    <submittedName>
        <fullName evidence="1">Uncharacterized protein</fullName>
    </submittedName>
</protein>
<keyword evidence="2" id="KW-1185">Reference proteome</keyword>
<reference evidence="1" key="1">
    <citation type="journal article" date="2024" name="Int. J. Syst. Evol. Microbiol.">
        <title>Brooklawnia propionicigenes sp. nov., a facultatively anaerobic, propionate-producing bacterium isolated from a methanogenic reactor treating waste from cattle farms.</title>
        <authorList>
            <person name="Akita Y."/>
            <person name="Ueki A."/>
            <person name="Tonouchi A."/>
            <person name="Sugawara Y."/>
            <person name="Honma S."/>
            <person name="Kaku N."/>
            <person name="Ueki K."/>
        </authorList>
    </citation>
    <scope>NUCLEOTIDE SEQUENCE</scope>
    <source>
        <strain evidence="1">SH051</strain>
    </source>
</reference>
<name>A0AAN0MGG1_9ACTN</name>
<gene>
    <name evidence="1" type="ORF">brsh051_15140</name>
</gene>
<organism evidence="1 2">
    <name type="scientific">Brooklawnia propionicigenes</name>
    <dbReference type="NCBI Taxonomy" id="3041175"/>
    <lineage>
        <taxon>Bacteria</taxon>
        <taxon>Bacillati</taxon>
        <taxon>Actinomycetota</taxon>
        <taxon>Actinomycetes</taxon>
        <taxon>Propionibacteriales</taxon>
        <taxon>Propionibacteriaceae</taxon>
        <taxon>Brooklawnia</taxon>
    </lineage>
</organism>
<dbReference type="RefSeq" id="WP_286263675.1">
    <property type="nucleotide sequence ID" value="NZ_AP028056.1"/>
</dbReference>
<dbReference type="Proteomes" id="UP001431656">
    <property type="component" value="Chromosome"/>
</dbReference>
<dbReference type="KEGG" id="broo:brsh051_15140"/>
<proteinExistence type="predicted"/>